<gene>
    <name evidence="13" type="primary">ruvC</name>
    <name evidence="14" type="ORF">A3A44_03050</name>
</gene>
<evidence type="ECO:0000256" key="5">
    <source>
        <dbReference type="ARBA" id="ARBA00022759"/>
    </source>
</evidence>
<dbReference type="HAMAP" id="MF_00034">
    <property type="entry name" value="RuvC"/>
    <property type="match status" value="1"/>
</dbReference>
<comment type="catalytic activity">
    <reaction evidence="12 13">
        <text>Endonucleolytic cleavage at a junction such as a reciprocal single-stranded crossover between two homologous DNA duplexes (Holliday junction).</text>
        <dbReference type="EC" id="3.1.21.10"/>
    </reaction>
</comment>
<feature type="binding site" evidence="13">
    <location>
        <position position="7"/>
    </location>
    <ligand>
        <name>Mg(2+)</name>
        <dbReference type="ChEBI" id="CHEBI:18420"/>
        <label>1</label>
    </ligand>
</feature>
<feature type="active site" evidence="13">
    <location>
        <position position="7"/>
    </location>
</feature>
<keyword evidence="6 13" id="KW-0227">DNA damage</keyword>
<dbReference type="AlphaFoldDB" id="A0A1G2L9Y5"/>
<dbReference type="GO" id="GO:0048476">
    <property type="term" value="C:Holliday junction resolvase complex"/>
    <property type="evidence" value="ECO:0007669"/>
    <property type="project" value="UniProtKB-UniRule"/>
</dbReference>
<keyword evidence="7 13" id="KW-0378">Hydrolase</keyword>
<evidence type="ECO:0000256" key="4">
    <source>
        <dbReference type="ARBA" id="ARBA00022723"/>
    </source>
</evidence>
<dbReference type="InterPro" id="IPR002176">
    <property type="entry name" value="X-over_junc_endoDNase_RuvC"/>
</dbReference>
<dbReference type="EC" id="3.1.21.10" evidence="13"/>
<evidence type="ECO:0000256" key="3">
    <source>
        <dbReference type="ARBA" id="ARBA00022722"/>
    </source>
</evidence>
<feature type="active site" evidence="13">
    <location>
        <position position="140"/>
    </location>
</feature>
<dbReference type="SUPFAM" id="SSF53098">
    <property type="entry name" value="Ribonuclease H-like"/>
    <property type="match status" value="1"/>
</dbReference>
<dbReference type="GO" id="GO:0008821">
    <property type="term" value="F:crossover junction DNA endonuclease activity"/>
    <property type="evidence" value="ECO:0007669"/>
    <property type="project" value="UniProtKB-UniRule"/>
</dbReference>
<dbReference type="Gene3D" id="3.30.420.10">
    <property type="entry name" value="Ribonuclease H-like superfamily/Ribonuclease H"/>
    <property type="match status" value="1"/>
</dbReference>
<protein>
    <recommendedName>
        <fullName evidence="13">Crossover junction endodeoxyribonuclease RuvC</fullName>
        <ecNumber evidence="13">3.1.21.10</ecNumber>
    </recommendedName>
    <alternativeName>
        <fullName evidence="13">Holliday junction nuclease RuvC</fullName>
    </alternativeName>
    <alternativeName>
        <fullName evidence="13">Holliday junction resolvase RuvC</fullName>
    </alternativeName>
</protein>
<evidence type="ECO:0000256" key="1">
    <source>
        <dbReference type="ARBA" id="ARBA00009518"/>
    </source>
</evidence>
<evidence type="ECO:0000256" key="10">
    <source>
        <dbReference type="ARBA" id="ARBA00023172"/>
    </source>
</evidence>
<dbReference type="Proteomes" id="UP000178977">
    <property type="component" value="Unassembled WGS sequence"/>
</dbReference>
<comment type="function">
    <text evidence="13">The RuvA-RuvB-RuvC complex processes Holliday junction (HJ) DNA during genetic recombination and DNA repair. Endonuclease that resolves HJ intermediates. Cleaves cruciform DNA by making single-stranded nicks across the HJ at symmetrical positions within the homologous arms, yielding a 5'-phosphate and a 3'-hydroxyl group; requires a central core of homology in the junction. The consensus cleavage sequence is 5'-(A/T)TT(C/G)-3'. Cleavage occurs on the 3'-side of the TT dinucleotide at the point of strand exchange. HJ branch migration catalyzed by RuvA-RuvB allows RuvC to scan DNA until it finds its consensus sequence, where it cleaves and resolves the cruciform DNA.</text>
</comment>
<evidence type="ECO:0000256" key="11">
    <source>
        <dbReference type="ARBA" id="ARBA00023204"/>
    </source>
</evidence>
<keyword evidence="10 13" id="KW-0233">DNA recombination</keyword>
<comment type="subunit">
    <text evidence="13">Homodimer which binds Holliday junction (HJ) DNA. The HJ becomes 2-fold symmetrical on binding to RuvC with unstacked arms; it has a different conformation from HJ DNA in complex with RuvA. In the full resolvosome a probable DNA-RuvA(4)-RuvB(12)-RuvC(2) complex forms which resolves the HJ.</text>
</comment>
<evidence type="ECO:0000256" key="8">
    <source>
        <dbReference type="ARBA" id="ARBA00022842"/>
    </source>
</evidence>
<evidence type="ECO:0000256" key="6">
    <source>
        <dbReference type="ARBA" id="ARBA00022763"/>
    </source>
</evidence>
<keyword evidence="4 13" id="KW-0479">Metal-binding</keyword>
<dbReference type="PRINTS" id="PR00696">
    <property type="entry name" value="RSOLVASERUVC"/>
</dbReference>
<organism evidence="14 15">
    <name type="scientific">Candidatus Sungbacteria bacterium RIFCSPLOWO2_01_FULL_60_25</name>
    <dbReference type="NCBI Taxonomy" id="1802281"/>
    <lineage>
        <taxon>Bacteria</taxon>
        <taxon>Candidatus Sungiibacteriota</taxon>
    </lineage>
</organism>
<comment type="cofactor">
    <cofactor evidence="13">
        <name>Mg(2+)</name>
        <dbReference type="ChEBI" id="CHEBI:18420"/>
    </cofactor>
    <text evidence="13">Binds 2 Mg(2+) ion per subunit.</text>
</comment>
<dbReference type="GO" id="GO:0006281">
    <property type="term" value="P:DNA repair"/>
    <property type="evidence" value="ECO:0007669"/>
    <property type="project" value="UniProtKB-UniRule"/>
</dbReference>
<dbReference type="Pfam" id="PF02075">
    <property type="entry name" value="RuvC"/>
    <property type="match status" value="1"/>
</dbReference>
<comment type="similarity">
    <text evidence="1 13">Belongs to the RuvC family.</text>
</comment>
<proteinExistence type="inferred from homology"/>
<dbReference type="GO" id="GO:0005737">
    <property type="term" value="C:cytoplasm"/>
    <property type="evidence" value="ECO:0007669"/>
    <property type="project" value="UniProtKB-SubCell"/>
</dbReference>
<dbReference type="GO" id="GO:0006310">
    <property type="term" value="P:DNA recombination"/>
    <property type="evidence" value="ECO:0007669"/>
    <property type="project" value="UniProtKB-UniRule"/>
</dbReference>
<keyword evidence="11 13" id="KW-0234">DNA repair</keyword>
<evidence type="ECO:0000256" key="9">
    <source>
        <dbReference type="ARBA" id="ARBA00023125"/>
    </source>
</evidence>
<sequence length="158" mass="16989">MKIVGIDPGTNRIGYASLVGDRHRITLIRAATITIPSGKPPIERVRAIADALTERLRADRPDVVAVEKIFFSNNAKTAIAVAEARGIILLTASRAVRSIWEYAPNEVKIAITGSGNAAKSQVRRMIELTLPGARMPRGDDAIDAIAIALTGIFAPRRP</sequence>
<dbReference type="PANTHER" id="PTHR30194:SF3">
    <property type="entry name" value="CROSSOVER JUNCTION ENDODEOXYRIBONUCLEASE RUVC"/>
    <property type="match status" value="1"/>
</dbReference>
<name>A0A1G2L9Y5_9BACT</name>
<feature type="binding site" evidence="13">
    <location>
        <position position="140"/>
    </location>
    <ligand>
        <name>Mg(2+)</name>
        <dbReference type="ChEBI" id="CHEBI:18420"/>
        <label>1</label>
    </ligand>
</feature>
<evidence type="ECO:0000256" key="7">
    <source>
        <dbReference type="ARBA" id="ARBA00022801"/>
    </source>
</evidence>
<keyword evidence="5 13" id="KW-0255">Endonuclease</keyword>
<dbReference type="GO" id="GO:0003677">
    <property type="term" value="F:DNA binding"/>
    <property type="evidence" value="ECO:0007669"/>
    <property type="project" value="UniProtKB-KW"/>
</dbReference>
<dbReference type="PANTHER" id="PTHR30194">
    <property type="entry name" value="CROSSOVER JUNCTION ENDODEOXYRIBONUCLEASE RUVC"/>
    <property type="match status" value="1"/>
</dbReference>
<keyword evidence="8 13" id="KW-0460">Magnesium</keyword>
<comment type="subcellular location">
    <subcellularLocation>
        <location evidence="13">Cytoplasm</location>
    </subcellularLocation>
</comment>
<dbReference type="STRING" id="1802281.A3A44_03050"/>
<evidence type="ECO:0000256" key="12">
    <source>
        <dbReference type="ARBA" id="ARBA00029354"/>
    </source>
</evidence>
<keyword evidence="3 13" id="KW-0540">Nuclease</keyword>
<dbReference type="InterPro" id="IPR036397">
    <property type="entry name" value="RNaseH_sf"/>
</dbReference>
<accession>A0A1G2L9Y5</accession>
<comment type="caution">
    <text evidence="14">The sequence shown here is derived from an EMBL/GenBank/DDBJ whole genome shotgun (WGS) entry which is preliminary data.</text>
</comment>
<keyword evidence="9 13" id="KW-0238">DNA-binding</keyword>
<dbReference type="GO" id="GO:0000287">
    <property type="term" value="F:magnesium ion binding"/>
    <property type="evidence" value="ECO:0007669"/>
    <property type="project" value="UniProtKB-UniRule"/>
</dbReference>
<evidence type="ECO:0000256" key="13">
    <source>
        <dbReference type="HAMAP-Rule" id="MF_00034"/>
    </source>
</evidence>
<reference evidence="14 15" key="1">
    <citation type="journal article" date="2016" name="Nat. Commun.">
        <title>Thousands of microbial genomes shed light on interconnected biogeochemical processes in an aquifer system.</title>
        <authorList>
            <person name="Anantharaman K."/>
            <person name="Brown C.T."/>
            <person name="Hug L.A."/>
            <person name="Sharon I."/>
            <person name="Castelle C.J."/>
            <person name="Probst A.J."/>
            <person name="Thomas B.C."/>
            <person name="Singh A."/>
            <person name="Wilkins M.J."/>
            <person name="Karaoz U."/>
            <person name="Brodie E.L."/>
            <person name="Williams K.H."/>
            <person name="Hubbard S.S."/>
            <person name="Banfield J.F."/>
        </authorList>
    </citation>
    <scope>NUCLEOTIDE SEQUENCE [LARGE SCALE GENOMIC DNA]</scope>
</reference>
<dbReference type="InterPro" id="IPR012337">
    <property type="entry name" value="RNaseH-like_sf"/>
</dbReference>
<keyword evidence="2 13" id="KW-0963">Cytoplasm</keyword>
<dbReference type="EMBL" id="MHQT01000042">
    <property type="protein sequence ID" value="OHA08354.1"/>
    <property type="molecule type" value="Genomic_DNA"/>
</dbReference>
<feature type="binding site" evidence="13">
    <location>
        <position position="67"/>
    </location>
    <ligand>
        <name>Mg(2+)</name>
        <dbReference type="ChEBI" id="CHEBI:18420"/>
        <label>2</label>
    </ligand>
</feature>
<dbReference type="FunFam" id="3.30.420.10:FF:000002">
    <property type="entry name" value="Crossover junction endodeoxyribonuclease RuvC"/>
    <property type="match status" value="1"/>
</dbReference>
<dbReference type="CDD" id="cd16962">
    <property type="entry name" value="RuvC"/>
    <property type="match status" value="1"/>
</dbReference>
<evidence type="ECO:0000256" key="2">
    <source>
        <dbReference type="ARBA" id="ARBA00022490"/>
    </source>
</evidence>
<feature type="active site" evidence="13">
    <location>
        <position position="67"/>
    </location>
</feature>
<evidence type="ECO:0000313" key="14">
    <source>
        <dbReference type="EMBL" id="OHA08354.1"/>
    </source>
</evidence>
<evidence type="ECO:0000313" key="15">
    <source>
        <dbReference type="Proteomes" id="UP000178977"/>
    </source>
</evidence>